<dbReference type="OrthoDB" id="2374834at2"/>
<dbReference type="EMBL" id="SMKS01000006">
    <property type="protein sequence ID" value="TDD08568.1"/>
    <property type="molecule type" value="Genomic_DNA"/>
</dbReference>
<proteinExistence type="predicted"/>
<protein>
    <submittedName>
        <fullName evidence="1">Uncharacterized protein</fullName>
    </submittedName>
</protein>
<evidence type="ECO:0000313" key="2">
    <source>
        <dbReference type="Proteomes" id="UP000295674"/>
    </source>
</evidence>
<reference evidence="1 2" key="1">
    <citation type="submission" date="2019-03" db="EMBL/GenBank/DDBJ databases">
        <title>Draft genome sequences of novel Actinobacteria.</title>
        <authorList>
            <person name="Sahin N."/>
            <person name="Ay H."/>
            <person name="Saygin H."/>
        </authorList>
    </citation>
    <scope>NUCLEOTIDE SEQUENCE [LARGE SCALE GENOMIC DNA]</scope>
    <source>
        <strain evidence="1 2">16K309</strain>
    </source>
</reference>
<keyword evidence="2" id="KW-1185">Reference proteome</keyword>
<sequence length="131" mass="14003">MTASALKLVGSRYRGVVERDGVRTLHFTVDRLEITDLVQRGDLGNGKILRTAARPGSVSRVVNGPIELYTRELTGTLAIARTTLTAESLAVPDLDLGFLQLPELTFTDAVVRNTDLAGGTLTIPGGRVSVE</sequence>
<name>A0A4R4VRI1_9PSEU</name>
<comment type="caution">
    <text evidence="1">The sequence shown here is derived from an EMBL/GenBank/DDBJ whole genome shotgun (WGS) entry which is preliminary data.</text>
</comment>
<evidence type="ECO:0000313" key="1">
    <source>
        <dbReference type="EMBL" id="TDD08568.1"/>
    </source>
</evidence>
<dbReference type="Proteomes" id="UP000295674">
    <property type="component" value="Unassembled WGS sequence"/>
</dbReference>
<dbReference type="AlphaFoldDB" id="A0A4R4VRI1"/>
<gene>
    <name evidence="1" type="ORF">E1181_06345</name>
</gene>
<organism evidence="1 2">
    <name type="scientific">Saccharopolyspora terrae</name>
    <dbReference type="NCBI Taxonomy" id="2530384"/>
    <lineage>
        <taxon>Bacteria</taxon>
        <taxon>Bacillati</taxon>
        <taxon>Actinomycetota</taxon>
        <taxon>Actinomycetes</taxon>
        <taxon>Pseudonocardiales</taxon>
        <taxon>Pseudonocardiaceae</taxon>
        <taxon>Saccharopolyspora</taxon>
    </lineage>
</organism>
<accession>A0A4R4VRI1</accession>